<proteinExistence type="predicted"/>
<comment type="caution">
    <text evidence="1">The sequence shown here is derived from an EMBL/GenBank/DDBJ whole genome shotgun (WGS) entry which is preliminary data.</text>
</comment>
<dbReference type="Proteomes" id="UP000092321">
    <property type="component" value="Unassembled WGS sequence"/>
</dbReference>
<gene>
    <name evidence="1" type="ORF">HANVADRAFT_54431</name>
</gene>
<evidence type="ECO:0000313" key="2">
    <source>
        <dbReference type="Proteomes" id="UP000092321"/>
    </source>
</evidence>
<dbReference type="AlphaFoldDB" id="A0A1B7SAE9"/>
<evidence type="ECO:0000313" key="1">
    <source>
        <dbReference type="EMBL" id="OBA13449.1"/>
    </source>
</evidence>
<accession>A0A1B7SAE9</accession>
<keyword evidence="2" id="KW-1185">Reference proteome</keyword>
<sequence>MNKIVSLNTVKFPNLDIQHYKKLSTPRYLNTLSIATINHHIRYDILRKAYLKRIIALKLKIKEHKDQESDLTLTGLNKNIDHHIAILNQSIIPNLKYLSSKELQDMVKLTIEESLITDKEFVIKFAEDLQSYNLKEVVDSIIPYEKYPQREAVNFLEGLKCSYKTSTGNLYKNVSEKLIKHFETVTTETKHINKAGEELSSTRYAIKYDKLLSINKINEELFTKPELQNFITTFVHFCPVEHLDPLVYYFKENIVKSFSNEAHVSVMTAVLQRLSLEQYRYGESLRFLGMNNNNNRAKNVGYKTLLSKADLAEVKYSRAFVDKFKKNLVGKILINMEINPEAKKEFLKQNGVINKSDVLTYYNMYFGDNKDLIEFVKTRENKFDLISERSFLELLPKD</sequence>
<protein>
    <submittedName>
        <fullName evidence="1">Uncharacterized protein</fullName>
    </submittedName>
</protein>
<organism evidence="1 2">
    <name type="scientific">Hanseniaspora valbyensis NRRL Y-1626</name>
    <dbReference type="NCBI Taxonomy" id="766949"/>
    <lineage>
        <taxon>Eukaryota</taxon>
        <taxon>Fungi</taxon>
        <taxon>Dikarya</taxon>
        <taxon>Ascomycota</taxon>
        <taxon>Saccharomycotina</taxon>
        <taxon>Saccharomycetes</taxon>
        <taxon>Saccharomycodales</taxon>
        <taxon>Saccharomycodaceae</taxon>
        <taxon>Hanseniaspora</taxon>
    </lineage>
</organism>
<name>A0A1B7SAE9_9ASCO</name>
<reference evidence="2" key="1">
    <citation type="journal article" date="2016" name="Proc. Natl. Acad. Sci. U.S.A.">
        <title>Comparative genomics of biotechnologically important yeasts.</title>
        <authorList>
            <person name="Riley R."/>
            <person name="Haridas S."/>
            <person name="Wolfe K.H."/>
            <person name="Lopes M.R."/>
            <person name="Hittinger C.T."/>
            <person name="Goeker M."/>
            <person name="Salamov A.A."/>
            <person name="Wisecaver J.H."/>
            <person name="Long T.M."/>
            <person name="Calvey C.H."/>
            <person name="Aerts A.L."/>
            <person name="Barry K.W."/>
            <person name="Choi C."/>
            <person name="Clum A."/>
            <person name="Coughlan A.Y."/>
            <person name="Deshpande S."/>
            <person name="Douglass A.P."/>
            <person name="Hanson S.J."/>
            <person name="Klenk H.-P."/>
            <person name="LaButti K.M."/>
            <person name="Lapidus A."/>
            <person name="Lindquist E.A."/>
            <person name="Lipzen A.M."/>
            <person name="Meier-Kolthoff J.P."/>
            <person name="Ohm R.A."/>
            <person name="Otillar R.P."/>
            <person name="Pangilinan J.L."/>
            <person name="Peng Y."/>
            <person name="Rokas A."/>
            <person name="Rosa C.A."/>
            <person name="Scheuner C."/>
            <person name="Sibirny A.A."/>
            <person name="Slot J.C."/>
            <person name="Stielow J.B."/>
            <person name="Sun H."/>
            <person name="Kurtzman C.P."/>
            <person name="Blackwell M."/>
            <person name="Grigoriev I.V."/>
            <person name="Jeffries T.W."/>
        </authorList>
    </citation>
    <scope>NUCLEOTIDE SEQUENCE [LARGE SCALE GENOMIC DNA]</scope>
    <source>
        <strain evidence="2">NRRL Y-1626</strain>
    </source>
</reference>
<dbReference type="EMBL" id="LXPE01000645">
    <property type="protein sequence ID" value="OBA13449.1"/>
    <property type="molecule type" value="Genomic_DNA"/>
</dbReference>